<feature type="transmembrane region" description="Helical" evidence="20">
    <location>
        <begin position="140"/>
        <end position="159"/>
    </location>
</feature>
<evidence type="ECO:0000256" key="7">
    <source>
        <dbReference type="ARBA" id="ARBA00044893"/>
    </source>
</evidence>
<dbReference type="AlphaFoldDB" id="A0AAD6Y1V1"/>
<organism evidence="22 23">
    <name type="scientific">Mycena belliarum</name>
    <dbReference type="NCBI Taxonomy" id="1033014"/>
    <lineage>
        <taxon>Eukaryota</taxon>
        <taxon>Fungi</taxon>
        <taxon>Dikarya</taxon>
        <taxon>Basidiomycota</taxon>
        <taxon>Agaricomycotina</taxon>
        <taxon>Agaricomycetes</taxon>
        <taxon>Agaricomycetidae</taxon>
        <taxon>Agaricales</taxon>
        <taxon>Marasmiineae</taxon>
        <taxon>Mycenaceae</taxon>
        <taxon>Mycena</taxon>
    </lineage>
</organism>
<dbReference type="InterPro" id="IPR011701">
    <property type="entry name" value="MFS"/>
</dbReference>
<evidence type="ECO:0000256" key="20">
    <source>
        <dbReference type="SAM" id="Phobius"/>
    </source>
</evidence>
<dbReference type="Pfam" id="PF07690">
    <property type="entry name" value="MFS_1"/>
    <property type="match status" value="1"/>
</dbReference>
<evidence type="ECO:0000256" key="17">
    <source>
        <dbReference type="ARBA" id="ARBA00045709"/>
    </source>
</evidence>
<comment type="catalytic activity">
    <reaction evidence="11">
        <text>L-arginyl-glycine(out) = L-arginyl-glycine(in)</text>
        <dbReference type="Rhea" id="RHEA:79391"/>
        <dbReference type="ChEBI" id="CHEBI:229955"/>
    </reaction>
</comment>
<dbReference type="InterPro" id="IPR052187">
    <property type="entry name" value="MFSD1"/>
</dbReference>
<comment type="catalytic activity">
    <reaction evidence="2">
        <text>L-lysyl-L-alanine(out) = L-lysyl-L-alanine(in)</text>
        <dbReference type="Rhea" id="RHEA:79399"/>
        <dbReference type="ChEBI" id="CHEBI:229954"/>
    </reaction>
</comment>
<keyword evidence="20" id="KW-1133">Transmembrane helix</keyword>
<name>A0AAD6Y1V1_9AGAR</name>
<comment type="catalytic activity">
    <reaction evidence="10">
        <text>L-lysyl-L-lysine(out) = L-lysyl-L-lysine(in)</text>
        <dbReference type="Rhea" id="RHEA:79403"/>
        <dbReference type="ChEBI" id="CHEBI:229956"/>
    </reaction>
</comment>
<keyword evidence="20" id="KW-0472">Membrane</keyword>
<comment type="catalytic activity">
    <reaction evidence="4">
        <text>L-alpha-aminoacyl-L-arginine(out) = L-alpha-aminoacyl-L-arginine(in)</text>
        <dbReference type="Rhea" id="RHEA:79367"/>
        <dbReference type="ChEBI" id="CHEBI:229968"/>
    </reaction>
</comment>
<evidence type="ECO:0000313" key="22">
    <source>
        <dbReference type="EMBL" id="KAJ7103506.1"/>
    </source>
</evidence>
<feature type="transmembrane region" description="Helical" evidence="20">
    <location>
        <begin position="165"/>
        <end position="185"/>
    </location>
</feature>
<comment type="catalytic activity">
    <reaction evidence="6">
        <text>L-lysyl-L-alpha-amino acid(out) = L-lysyl-L-alpha-amino acid(in)</text>
        <dbReference type="Rhea" id="RHEA:79387"/>
        <dbReference type="ChEBI" id="CHEBI:229965"/>
    </reaction>
</comment>
<dbReference type="Proteomes" id="UP001222325">
    <property type="component" value="Unassembled WGS sequence"/>
</dbReference>
<comment type="catalytic activity">
    <reaction evidence="9">
        <text>L-arginyl-L-alpha-amino acid(out) = L-arginyl-L-alpha-amino acid(in)</text>
        <dbReference type="Rhea" id="RHEA:79371"/>
        <dbReference type="ChEBI" id="CHEBI:84315"/>
    </reaction>
</comment>
<feature type="transmembrane region" description="Helical" evidence="20">
    <location>
        <begin position="69"/>
        <end position="91"/>
    </location>
</feature>
<dbReference type="PANTHER" id="PTHR23512">
    <property type="entry name" value="MAJOR FACILITATOR SUPERFAMILY DOMAIN-CONTAINING PROTEIN 1"/>
    <property type="match status" value="1"/>
</dbReference>
<feature type="transmembrane region" description="Helical" evidence="20">
    <location>
        <begin position="409"/>
        <end position="427"/>
    </location>
</feature>
<sequence>MLRTLEPNDHRRSSCDEMLTSSDELAFLSDSDSLSDAPRACEPPNPVLREPSPSPRPARSRTNVNRRAFLIRSLALCCACALSVGSHYASYVLGPLKSRISRDLGTGHAEYSLLISALSLNSTWTPLVGGLLAGTLGTTFTSILATGVVFLGTAFLLLGDIWGNVRMMAAGLFIFGLGVSPLAVVQETIIVRFFKSHGLGVSMAFGLVAGKGASFISARTSYPLTEHFGPRAPFYVATFLAGMSVVVNLAYIFASRWLIDGAGAELEAIDINEEAQRRSVINVSEAQALEKVAAKRRVHLREITKLGDVFWAYIAVNILCGTIWAPFTHLAANIIELRYHMSEKDAANTASYVLIGSIFLYPMCGYLVDRFKRRPMVIMLLLLSSFSTLGAYVWLALPPTWTLTAKPAIAAFGFGHGFSPLLLVLLVPKIVPLKFISTALGAHKSLEQTGATIFQTLSGLMMDNAKESHPDGSSTQEIMNTFLVLNAVQMLTILGVAYLQRMKTAPSRTARRGSSVSTVRPGLPESSDPMRPLLEEPGRRYSSTDSRIRNSVDVEISKKEMRRGYVCAAICAGLILCAWLLFLGTAWFKLVMKKSQRH</sequence>
<dbReference type="GO" id="GO:0022857">
    <property type="term" value="F:transmembrane transporter activity"/>
    <property type="evidence" value="ECO:0007669"/>
    <property type="project" value="InterPro"/>
</dbReference>
<evidence type="ECO:0000256" key="19">
    <source>
        <dbReference type="SAM" id="MobiDB-lite"/>
    </source>
</evidence>
<feature type="transmembrane region" description="Helical" evidence="20">
    <location>
        <begin position="111"/>
        <end position="133"/>
    </location>
</feature>
<evidence type="ECO:0000256" key="3">
    <source>
        <dbReference type="ARBA" id="ARBA00044878"/>
    </source>
</evidence>
<evidence type="ECO:0000256" key="8">
    <source>
        <dbReference type="ARBA" id="ARBA00044898"/>
    </source>
</evidence>
<evidence type="ECO:0000313" key="23">
    <source>
        <dbReference type="Proteomes" id="UP001222325"/>
    </source>
</evidence>
<comment type="caution">
    <text evidence="22">The sequence shown here is derived from an EMBL/GenBank/DDBJ whole genome shotgun (WGS) entry which is preliminary data.</text>
</comment>
<evidence type="ECO:0000256" key="6">
    <source>
        <dbReference type="ARBA" id="ARBA00044891"/>
    </source>
</evidence>
<evidence type="ECO:0000256" key="13">
    <source>
        <dbReference type="ARBA" id="ARBA00044919"/>
    </source>
</evidence>
<evidence type="ECO:0000256" key="2">
    <source>
        <dbReference type="ARBA" id="ARBA00044876"/>
    </source>
</evidence>
<evidence type="ECO:0000256" key="9">
    <source>
        <dbReference type="ARBA" id="ARBA00044899"/>
    </source>
</evidence>
<comment type="catalytic activity">
    <reaction evidence="5">
        <text>L-alpha-aminoacyl-L-histidine(out) = L-alpha-aminoacyl-L-histidine(in)</text>
        <dbReference type="Rhea" id="RHEA:79375"/>
        <dbReference type="ChEBI" id="CHEBI:229967"/>
    </reaction>
</comment>
<comment type="catalytic activity">
    <reaction evidence="7">
        <text>L-alpha-aminoacyl-L-lysine(out) = L-alpha-aminoacyl-L-lysine(in)</text>
        <dbReference type="Rhea" id="RHEA:79383"/>
        <dbReference type="ChEBI" id="CHEBI:229966"/>
    </reaction>
</comment>
<keyword evidence="20" id="KW-0812">Transmembrane</keyword>
<evidence type="ECO:0000256" key="4">
    <source>
        <dbReference type="ARBA" id="ARBA00044881"/>
    </source>
</evidence>
<feature type="transmembrane region" description="Helical" evidence="20">
    <location>
        <begin position="310"/>
        <end position="330"/>
    </location>
</feature>
<feature type="compositionally biased region" description="Pro residues" evidence="19">
    <location>
        <begin position="41"/>
        <end position="56"/>
    </location>
</feature>
<evidence type="ECO:0000256" key="16">
    <source>
        <dbReference type="ARBA" id="ARBA00045018"/>
    </source>
</evidence>
<accession>A0AAD6Y1V1</accession>
<evidence type="ECO:0000256" key="15">
    <source>
        <dbReference type="ARBA" id="ARBA00044985"/>
    </source>
</evidence>
<comment type="catalytic activity">
    <reaction evidence="13">
        <text>L-alanyl-L-lysine(out) = L-alanyl-L-lysine(in)</text>
        <dbReference type="Rhea" id="RHEA:79415"/>
        <dbReference type="ChEBI" id="CHEBI:192470"/>
    </reaction>
</comment>
<dbReference type="EMBL" id="JARJCN010000002">
    <property type="protein sequence ID" value="KAJ7103506.1"/>
    <property type="molecule type" value="Genomic_DNA"/>
</dbReference>
<dbReference type="Gene3D" id="1.20.1250.20">
    <property type="entry name" value="MFS general substrate transporter like domains"/>
    <property type="match status" value="1"/>
</dbReference>
<keyword evidence="23" id="KW-1185">Reference proteome</keyword>
<evidence type="ECO:0000256" key="14">
    <source>
        <dbReference type="ARBA" id="ARBA00044924"/>
    </source>
</evidence>
<feature type="transmembrane region" description="Helical" evidence="20">
    <location>
        <begin position="565"/>
        <end position="588"/>
    </location>
</feature>
<feature type="transmembrane region" description="Helical" evidence="20">
    <location>
        <begin position="350"/>
        <end position="368"/>
    </location>
</feature>
<dbReference type="SUPFAM" id="SSF103473">
    <property type="entry name" value="MFS general substrate transporter"/>
    <property type="match status" value="1"/>
</dbReference>
<comment type="catalytic activity">
    <reaction evidence="14">
        <text>L-lysyl-glycine(out) = L-lysyl-glycine(in)</text>
        <dbReference type="Rhea" id="RHEA:79407"/>
        <dbReference type="ChEBI" id="CHEBI:191202"/>
    </reaction>
</comment>
<dbReference type="PANTHER" id="PTHR23512:SF12">
    <property type="entry name" value="TRANSPORTER, PUTATIVE (AFU_ORTHOLOGUE AFUA_4G00260)-RELATED"/>
    <property type="match status" value="1"/>
</dbReference>
<comment type="subcellular location">
    <subcellularLocation>
        <location evidence="1">Membrane</location>
        <topology evidence="1">Multi-pass membrane protein</topology>
    </subcellularLocation>
</comment>
<evidence type="ECO:0000256" key="12">
    <source>
        <dbReference type="ARBA" id="ARBA00044912"/>
    </source>
</evidence>
<dbReference type="InterPro" id="IPR036259">
    <property type="entry name" value="MFS_trans_sf"/>
</dbReference>
<evidence type="ECO:0000256" key="18">
    <source>
        <dbReference type="ARBA" id="ARBA00046376"/>
    </source>
</evidence>
<feature type="transmembrane region" description="Helical" evidence="20">
    <location>
        <begin position="377"/>
        <end position="397"/>
    </location>
</feature>
<comment type="catalytic activity">
    <reaction evidence="3">
        <text>L-histidyl-glycine(out) = L-histidyl-glycine(in)</text>
        <dbReference type="Rhea" id="RHEA:79395"/>
        <dbReference type="ChEBI" id="CHEBI:229957"/>
    </reaction>
</comment>
<evidence type="ECO:0000256" key="10">
    <source>
        <dbReference type="ARBA" id="ARBA00044900"/>
    </source>
</evidence>
<evidence type="ECO:0000256" key="11">
    <source>
        <dbReference type="ARBA" id="ARBA00044903"/>
    </source>
</evidence>
<dbReference type="GO" id="GO:0016020">
    <property type="term" value="C:membrane"/>
    <property type="evidence" value="ECO:0007669"/>
    <property type="project" value="UniProtKB-SubCell"/>
</dbReference>
<proteinExistence type="predicted"/>
<feature type="transmembrane region" description="Helical" evidence="20">
    <location>
        <begin position="197"/>
        <end position="222"/>
    </location>
</feature>
<evidence type="ECO:0000259" key="21">
    <source>
        <dbReference type="PROSITE" id="PS50850"/>
    </source>
</evidence>
<reference evidence="22" key="1">
    <citation type="submission" date="2023-03" db="EMBL/GenBank/DDBJ databases">
        <title>Massive genome expansion in bonnet fungi (Mycena s.s.) driven by repeated elements and novel gene families across ecological guilds.</title>
        <authorList>
            <consortium name="Lawrence Berkeley National Laboratory"/>
            <person name="Harder C.B."/>
            <person name="Miyauchi S."/>
            <person name="Viragh M."/>
            <person name="Kuo A."/>
            <person name="Thoen E."/>
            <person name="Andreopoulos B."/>
            <person name="Lu D."/>
            <person name="Skrede I."/>
            <person name="Drula E."/>
            <person name="Henrissat B."/>
            <person name="Morin E."/>
            <person name="Kohler A."/>
            <person name="Barry K."/>
            <person name="LaButti K."/>
            <person name="Morin E."/>
            <person name="Salamov A."/>
            <person name="Lipzen A."/>
            <person name="Mereny Z."/>
            <person name="Hegedus B."/>
            <person name="Baldrian P."/>
            <person name="Stursova M."/>
            <person name="Weitz H."/>
            <person name="Taylor A."/>
            <person name="Grigoriev I.V."/>
            <person name="Nagy L.G."/>
            <person name="Martin F."/>
            <person name="Kauserud H."/>
        </authorList>
    </citation>
    <scope>NUCLEOTIDE SEQUENCE</scope>
    <source>
        <strain evidence="22">CBHHK173m</strain>
    </source>
</reference>
<dbReference type="InterPro" id="IPR020846">
    <property type="entry name" value="MFS_dom"/>
</dbReference>
<feature type="region of interest" description="Disordered" evidence="19">
    <location>
        <begin position="30"/>
        <end position="61"/>
    </location>
</feature>
<comment type="catalytic activity">
    <reaction evidence="12">
        <text>L-histidyl-L-alpha-amino acid(out) = L-histidyl-L-alpha-amino acid(in)</text>
        <dbReference type="Rhea" id="RHEA:79379"/>
        <dbReference type="ChEBI" id="CHEBI:229964"/>
    </reaction>
</comment>
<evidence type="ECO:0000256" key="5">
    <source>
        <dbReference type="ARBA" id="ARBA00044884"/>
    </source>
</evidence>
<feature type="region of interest" description="Disordered" evidence="19">
    <location>
        <begin position="509"/>
        <end position="545"/>
    </location>
</feature>
<protein>
    <recommendedName>
        <fullName evidence="15">Lysosomal dipeptide transporter MFSD1</fullName>
    </recommendedName>
    <alternativeName>
        <fullName evidence="16">Major facilitator superfamily domain-containing protein 1</fullName>
    </alternativeName>
</protein>
<comment type="subunit">
    <text evidence="18">Homodimer. Interacts with lysosomal protein GLMP (via lumenal domain); the interaction starts while both proteins are still in the endoplasmic reticulum and is required for stabilization of MFSD1 in lysosomes but has no direct effect on its targeting to lysosomes or transporter activity.</text>
</comment>
<feature type="transmembrane region" description="Helical" evidence="20">
    <location>
        <begin position="234"/>
        <end position="254"/>
    </location>
</feature>
<dbReference type="PROSITE" id="PS50850">
    <property type="entry name" value="MFS"/>
    <property type="match status" value="1"/>
</dbReference>
<feature type="domain" description="Major facilitator superfamily (MFS) profile" evidence="21">
    <location>
        <begin position="75"/>
        <end position="504"/>
    </location>
</feature>
<gene>
    <name evidence="22" type="ORF">B0H15DRAFT_812470</name>
</gene>
<evidence type="ECO:0000256" key="1">
    <source>
        <dbReference type="ARBA" id="ARBA00004141"/>
    </source>
</evidence>
<comment type="catalytic activity">
    <reaction evidence="8">
        <text>L-aspartyl-L-lysine(out) = L-aspartyl-L-lysine(in)</text>
        <dbReference type="Rhea" id="RHEA:79411"/>
        <dbReference type="ChEBI" id="CHEBI:229953"/>
    </reaction>
</comment>
<comment type="function">
    <text evidence="17">Lysosomal dipeptide uniporter that selectively exports lysine, arginine or histidine-containing dipeptides with a net positive charge from the lysosome lumen into the cytosol. Could play a role in a specific type of protein O-glycosylation indirectly regulating macrophages migration and tissue invasion. Also essential for liver homeostasis.</text>
</comment>